<gene>
    <name evidence="1" type="ORF">NDU88_008009</name>
</gene>
<proteinExistence type="predicted"/>
<evidence type="ECO:0000313" key="1">
    <source>
        <dbReference type="EMBL" id="KAJ1110661.1"/>
    </source>
</evidence>
<organism evidence="1 2">
    <name type="scientific">Pleurodeles waltl</name>
    <name type="common">Iberian ribbed newt</name>
    <dbReference type="NCBI Taxonomy" id="8319"/>
    <lineage>
        <taxon>Eukaryota</taxon>
        <taxon>Metazoa</taxon>
        <taxon>Chordata</taxon>
        <taxon>Craniata</taxon>
        <taxon>Vertebrata</taxon>
        <taxon>Euteleostomi</taxon>
        <taxon>Amphibia</taxon>
        <taxon>Batrachia</taxon>
        <taxon>Caudata</taxon>
        <taxon>Salamandroidea</taxon>
        <taxon>Salamandridae</taxon>
        <taxon>Pleurodelinae</taxon>
        <taxon>Pleurodeles</taxon>
    </lineage>
</organism>
<protein>
    <submittedName>
        <fullName evidence="1">Uncharacterized protein</fullName>
    </submittedName>
</protein>
<accession>A0AAV7N3P8</accession>
<evidence type="ECO:0000313" key="2">
    <source>
        <dbReference type="Proteomes" id="UP001066276"/>
    </source>
</evidence>
<keyword evidence="2" id="KW-1185">Reference proteome</keyword>
<name>A0AAV7N3P8_PLEWA</name>
<dbReference type="Proteomes" id="UP001066276">
    <property type="component" value="Chromosome 9"/>
</dbReference>
<dbReference type="AlphaFoldDB" id="A0AAV7N3P8"/>
<comment type="caution">
    <text evidence="1">The sequence shown here is derived from an EMBL/GenBank/DDBJ whole genome shotgun (WGS) entry which is preliminary data.</text>
</comment>
<sequence>MVMGGVAKHQPRWVPFSGAPQLVFFNPPNIRLIICVASREQWSGCIQSSGATVPGTVGSRARCTPIRFCMSDLRPGNGGVVAKSMMPRHGALGRRGYITDRSWRLEVTGEAGCPIRGPARTGLGRGPGIAAAVRAAAWGASPSSPS</sequence>
<reference evidence="1" key="1">
    <citation type="journal article" date="2022" name="bioRxiv">
        <title>Sequencing and chromosome-scale assembly of the giantPleurodeles waltlgenome.</title>
        <authorList>
            <person name="Brown T."/>
            <person name="Elewa A."/>
            <person name="Iarovenko S."/>
            <person name="Subramanian E."/>
            <person name="Araus A.J."/>
            <person name="Petzold A."/>
            <person name="Susuki M."/>
            <person name="Suzuki K.-i.T."/>
            <person name="Hayashi T."/>
            <person name="Toyoda A."/>
            <person name="Oliveira C."/>
            <person name="Osipova E."/>
            <person name="Leigh N.D."/>
            <person name="Simon A."/>
            <person name="Yun M.H."/>
        </authorList>
    </citation>
    <scope>NUCLEOTIDE SEQUENCE</scope>
    <source>
        <strain evidence="1">20211129_DDA</strain>
        <tissue evidence="1">Liver</tissue>
    </source>
</reference>
<dbReference type="EMBL" id="JANPWB010000013">
    <property type="protein sequence ID" value="KAJ1110661.1"/>
    <property type="molecule type" value="Genomic_DNA"/>
</dbReference>